<comment type="pathway">
    <text evidence="2">Polyol metabolism; glycerol fermentation; glycerone phosphate from glycerol (oxidative route): step 2/2.</text>
</comment>
<dbReference type="InterPro" id="IPR054416">
    <property type="entry name" value="GST_UstS-like_C"/>
</dbReference>
<evidence type="ECO:0000256" key="2">
    <source>
        <dbReference type="ARBA" id="ARBA00004778"/>
    </source>
</evidence>
<dbReference type="InterPro" id="IPR036249">
    <property type="entry name" value="Thioredoxin-like_sf"/>
</dbReference>
<gene>
    <name evidence="15" type="ORF">D9757_011139</name>
</gene>
<feature type="domain" description="DhaK" evidence="14">
    <location>
        <begin position="33"/>
        <end position="416"/>
    </location>
</feature>
<keyword evidence="5" id="KW-0547">Nucleotide-binding</keyword>
<evidence type="ECO:0000256" key="6">
    <source>
        <dbReference type="ARBA" id="ARBA00022777"/>
    </source>
</evidence>
<evidence type="ECO:0000313" key="16">
    <source>
        <dbReference type="Proteomes" id="UP000518752"/>
    </source>
</evidence>
<dbReference type="AlphaFoldDB" id="A0A8H5H875"/>
<feature type="region of interest" description="Disordered" evidence="11">
    <location>
        <begin position="715"/>
        <end position="759"/>
    </location>
</feature>
<evidence type="ECO:0000259" key="12">
    <source>
        <dbReference type="PROSITE" id="PS50404"/>
    </source>
</evidence>
<feature type="compositionally biased region" description="Basic residues" evidence="11">
    <location>
        <begin position="715"/>
        <end position="729"/>
    </location>
</feature>
<keyword evidence="16" id="KW-1185">Reference proteome</keyword>
<evidence type="ECO:0000259" key="14">
    <source>
        <dbReference type="PROSITE" id="PS51481"/>
    </source>
</evidence>
<dbReference type="GO" id="GO:0019588">
    <property type="term" value="P:anaerobic glycerol catabolic process"/>
    <property type="evidence" value="ECO:0007669"/>
    <property type="project" value="UniProtKB-UniPathway"/>
</dbReference>
<feature type="domain" description="DhaL" evidence="13">
    <location>
        <begin position="489"/>
        <end position="681"/>
    </location>
</feature>
<keyword evidence="7" id="KW-0319">Glycerol metabolism</keyword>
<name>A0A8H5H875_9AGAR</name>
<evidence type="ECO:0000256" key="1">
    <source>
        <dbReference type="ARBA" id="ARBA00003264"/>
    </source>
</evidence>
<evidence type="ECO:0000313" key="15">
    <source>
        <dbReference type="EMBL" id="KAF5378416.1"/>
    </source>
</evidence>
<evidence type="ECO:0000256" key="3">
    <source>
        <dbReference type="ARBA" id="ARBA00008757"/>
    </source>
</evidence>
<dbReference type="Pfam" id="PF13409">
    <property type="entry name" value="GST_N_2"/>
    <property type="match status" value="1"/>
</dbReference>
<dbReference type="GO" id="GO:0005829">
    <property type="term" value="C:cytosol"/>
    <property type="evidence" value="ECO:0007669"/>
    <property type="project" value="TreeGrafter"/>
</dbReference>
<comment type="caution">
    <text evidence="15">The sequence shown here is derived from an EMBL/GenBank/DDBJ whole genome shotgun (WGS) entry which is preliminary data.</text>
</comment>
<dbReference type="SUPFAM" id="SSF101473">
    <property type="entry name" value="DhaL-like"/>
    <property type="match status" value="1"/>
</dbReference>
<dbReference type="InterPro" id="IPR004007">
    <property type="entry name" value="DhaL_dom"/>
</dbReference>
<sequence length="1030" mass="112120">MALCEVNSAALSLSLSFRNHYHLTMSTKHLYDSSEGLVLKSLQGAVSLNPSLKLHQASKSVYTFPPSSQTKVSVISGGGAGHEPAHASYTGYGMLAASVSGEIFASPSAKQILSTIRLAAFTGGNGVADFSSSLSNQSPSLPLSSSRPRPVDIPRKDVLVIINNYTGDRLNFGLAIEKARAEGIRINSVVVADDISLLHSSDASTVVGPRGLAGNIIVCKILGALAERGSSLENLKWVGDAITSHLASIGVGLEHCHVPGSTKVSGTTLMREDECELGLGLHNEPGVRRMQMKDAGRLVDEMVGKILRSRGVVDGGRDSFVEEGDTTVLFVNNLGGMSQLEMGAVLTDILARLALSDIHPVRIYCSSFMTSLNAPGFSISLLNVSAINRTPRTSVLHYHPVDVLQFLDDPTEAHSWVGVRRFWPIDGQRDNGMKEQQRASEMILEIMLPIVQNVDDPSSSKKGGLKVVRREAEAETTHAFWTQSDTSPDRVQEGIVGACRAVIGEEKVLTEHDTIVGDGDCGMTFARGANAILDSIGQHRIRVSTLCPDELVNRVGDILEDHMGGTIGALFAIFFTAWAAAIKRMIHPSSLSAAPNSAGRSSSSLRLSLQFMDTLVDALGALAHHTPAQPGDRTLMDALVPLCTIASGSGGNGSSSSVAEEDARIDPTSGTKAETETNIAKEDRGVGENDTDHIFALACKRAKEGAWRTKGMKPRLGRAVKSSSRHYKSNTKQFEAHQSHSTHYKSNKNKGKGTKLTSKTSLFPKGPNMTITLYDFPGKRPEHDAWNPNVLKTRYSLAYKNLPYETVLLEYPDIEATMKRLGAAPTCTKLSDDSPIYTLPVIHDSATNAIISDSFAIAHYLDEKYPYPPLFPNGTHAFHAAFNNLFMSQVMGAMAPFYLPSIASNVLNPRSEEFFRRTRVEFGIDLEGMSFKTAAEEEKAWKIFEESLGSLHTIMGRNDIYVMGGGDSPCFADFIIASWLRSFRIVVGEHTSQWRDIKGWHNGRWNRFFEALEKYESRLVQGSQERWARL</sequence>
<evidence type="ECO:0000259" key="13">
    <source>
        <dbReference type="PROSITE" id="PS51480"/>
    </source>
</evidence>
<dbReference type="Gene3D" id="3.40.30.10">
    <property type="entry name" value="Glutaredoxin"/>
    <property type="match status" value="1"/>
</dbReference>
<keyword evidence="4" id="KW-0808">Transferase</keyword>
<proteinExistence type="inferred from homology"/>
<dbReference type="Pfam" id="PF02733">
    <property type="entry name" value="Dak1"/>
    <property type="match status" value="2"/>
</dbReference>
<dbReference type="SUPFAM" id="SSF82549">
    <property type="entry name" value="DAK1/DegV-like"/>
    <property type="match status" value="2"/>
</dbReference>
<dbReference type="PANTHER" id="PTHR28629">
    <property type="entry name" value="TRIOKINASE/FMN CYCLASE"/>
    <property type="match status" value="1"/>
</dbReference>
<organism evidence="15 16">
    <name type="scientific">Collybiopsis confluens</name>
    <dbReference type="NCBI Taxonomy" id="2823264"/>
    <lineage>
        <taxon>Eukaryota</taxon>
        <taxon>Fungi</taxon>
        <taxon>Dikarya</taxon>
        <taxon>Basidiomycota</taxon>
        <taxon>Agaricomycotina</taxon>
        <taxon>Agaricomycetes</taxon>
        <taxon>Agaricomycetidae</taxon>
        <taxon>Agaricales</taxon>
        <taxon>Marasmiineae</taxon>
        <taxon>Omphalotaceae</taxon>
        <taxon>Collybiopsis</taxon>
    </lineage>
</organism>
<keyword evidence="6" id="KW-0418">Kinase</keyword>
<dbReference type="SUPFAM" id="SSF52833">
    <property type="entry name" value="Thioredoxin-like"/>
    <property type="match status" value="1"/>
</dbReference>
<reference evidence="15 16" key="1">
    <citation type="journal article" date="2020" name="ISME J.">
        <title>Uncovering the hidden diversity of litter-decomposition mechanisms in mushroom-forming fungi.</title>
        <authorList>
            <person name="Floudas D."/>
            <person name="Bentzer J."/>
            <person name="Ahren D."/>
            <person name="Johansson T."/>
            <person name="Persson P."/>
            <person name="Tunlid A."/>
        </authorList>
    </citation>
    <scope>NUCLEOTIDE SEQUENCE [LARGE SCALE GENOMIC DNA]</scope>
    <source>
        <strain evidence="15 16">CBS 406.79</strain>
    </source>
</reference>
<dbReference type="UniPathway" id="UPA00617">
    <property type="reaction ID" value="UER00669"/>
</dbReference>
<dbReference type="FunFam" id="3.30.1180.20:FF:000001">
    <property type="entry name" value="Dihydroxyacetone kinase 1"/>
    <property type="match status" value="1"/>
</dbReference>
<dbReference type="Gene3D" id="3.40.50.10440">
    <property type="entry name" value="Dihydroxyacetone kinase, domain 1"/>
    <property type="match status" value="1"/>
</dbReference>
<evidence type="ECO:0000256" key="11">
    <source>
        <dbReference type="SAM" id="MobiDB-lite"/>
    </source>
</evidence>
<dbReference type="EMBL" id="JAACJN010000076">
    <property type="protein sequence ID" value="KAF5378416.1"/>
    <property type="molecule type" value="Genomic_DNA"/>
</dbReference>
<feature type="region of interest" description="Disordered" evidence="11">
    <location>
        <begin position="649"/>
        <end position="675"/>
    </location>
</feature>
<protein>
    <recommendedName>
        <fullName evidence="17">Dihydroxyacetone kinase</fullName>
    </recommendedName>
</protein>
<evidence type="ECO:0008006" key="17">
    <source>
        <dbReference type="Google" id="ProtNLM"/>
    </source>
</evidence>
<feature type="compositionally biased region" description="Basic residues" evidence="11">
    <location>
        <begin position="740"/>
        <end position="753"/>
    </location>
</feature>
<dbReference type="GO" id="GO:0050354">
    <property type="term" value="F:triokinase activity"/>
    <property type="evidence" value="ECO:0007669"/>
    <property type="project" value="UniProtKB-EC"/>
</dbReference>
<evidence type="ECO:0000256" key="8">
    <source>
        <dbReference type="ARBA" id="ARBA00022840"/>
    </source>
</evidence>
<dbReference type="PROSITE" id="PS51480">
    <property type="entry name" value="DHAL"/>
    <property type="match status" value="1"/>
</dbReference>
<evidence type="ECO:0000256" key="7">
    <source>
        <dbReference type="ARBA" id="ARBA00022798"/>
    </source>
</evidence>
<comment type="similarity">
    <text evidence="3">Belongs to the dihydroxyacetone kinase (DAK) family.</text>
</comment>
<dbReference type="GO" id="GO:0005524">
    <property type="term" value="F:ATP binding"/>
    <property type="evidence" value="ECO:0007669"/>
    <property type="project" value="UniProtKB-KW"/>
</dbReference>
<dbReference type="Pfam" id="PF02734">
    <property type="entry name" value="Dak2"/>
    <property type="match status" value="1"/>
</dbReference>
<dbReference type="GO" id="GO:0004371">
    <property type="term" value="F:glycerone kinase activity"/>
    <property type="evidence" value="ECO:0007669"/>
    <property type="project" value="UniProtKB-EC"/>
</dbReference>
<evidence type="ECO:0000256" key="5">
    <source>
        <dbReference type="ARBA" id="ARBA00022741"/>
    </source>
</evidence>
<dbReference type="PROSITE" id="PS50404">
    <property type="entry name" value="GST_NTER"/>
    <property type="match status" value="1"/>
</dbReference>
<accession>A0A8H5H875</accession>
<dbReference type="InterPro" id="IPR004045">
    <property type="entry name" value="Glutathione_S-Trfase_N"/>
</dbReference>
<feature type="domain" description="GST N-terminal" evidence="12">
    <location>
        <begin position="777"/>
        <end position="869"/>
    </location>
</feature>
<dbReference type="InterPro" id="IPR004006">
    <property type="entry name" value="DhaK_dom"/>
</dbReference>
<dbReference type="Gene3D" id="3.30.1180.20">
    <property type="entry name" value="Dihydroxyacetone kinase, domain 2"/>
    <property type="match status" value="1"/>
</dbReference>
<dbReference type="Pfam" id="PF22041">
    <property type="entry name" value="GST_C_7"/>
    <property type="match status" value="1"/>
</dbReference>
<evidence type="ECO:0000256" key="10">
    <source>
        <dbReference type="ARBA" id="ARBA00048898"/>
    </source>
</evidence>
<dbReference type="OrthoDB" id="1724672at2759"/>
<dbReference type="PANTHER" id="PTHR28629:SF14">
    <property type="entry name" value="DIHYDROXYACETONE KINASE 1"/>
    <property type="match status" value="1"/>
</dbReference>
<evidence type="ECO:0000256" key="4">
    <source>
        <dbReference type="ARBA" id="ARBA00022679"/>
    </source>
</evidence>
<dbReference type="SMART" id="SM01120">
    <property type="entry name" value="Dak2"/>
    <property type="match status" value="1"/>
</dbReference>
<comment type="function">
    <text evidence="1">Catalyzes both the phosphorylation of dihydroxyacetone and of glyceraldehyde.</text>
</comment>
<dbReference type="Gene3D" id="1.20.1050.10">
    <property type="match status" value="1"/>
</dbReference>
<dbReference type="PROSITE" id="PS51481">
    <property type="entry name" value="DHAK"/>
    <property type="match status" value="1"/>
</dbReference>
<comment type="catalytic activity">
    <reaction evidence="10">
        <text>dihydroxyacetone + ATP = dihydroxyacetone phosphate + ADP + H(+)</text>
        <dbReference type="Rhea" id="RHEA:15773"/>
        <dbReference type="ChEBI" id="CHEBI:15378"/>
        <dbReference type="ChEBI" id="CHEBI:16016"/>
        <dbReference type="ChEBI" id="CHEBI:30616"/>
        <dbReference type="ChEBI" id="CHEBI:57642"/>
        <dbReference type="ChEBI" id="CHEBI:456216"/>
        <dbReference type="EC" id="2.7.1.29"/>
    </reaction>
</comment>
<keyword evidence="8" id="KW-0067">ATP-binding</keyword>
<comment type="catalytic activity">
    <reaction evidence="9">
        <text>D-glyceraldehyde + ATP = D-glyceraldehyde 3-phosphate + ADP + H(+)</text>
        <dbReference type="Rhea" id="RHEA:13941"/>
        <dbReference type="ChEBI" id="CHEBI:15378"/>
        <dbReference type="ChEBI" id="CHEBI:17378"/>
        <dbReference type="ChEBI" id="CHEBI:30616"/>
        <dbReference type="ChEBI" id="CHEBI:59776"/>
        <dbReference type="ChEBI" id="CHEBI:456216"/>
        <dbReference type="EC" id="2.7.1.28"/>
    </reaction>
</comment>
<dbReference type="Gene3D" id="1.25.40.340">
    <property type="match status" value="1"/>
</dbReference>
<dbReference type="InterPro" id="IPR036117">
    <property type="entry name" value="DhaL_dom_sf"/>
</dbReference>
<dbReference type="InterPro" id="IPR050861">
    <property type="entry name" value="Dihydroxyacetone_Kinase"/>
</dbReference>
<evidence type="ECO:0000256" key="9">
    <source>
        <dbReference type="ARBA" id="ARBA00047974"/>
    </source>
</evidence>
<dbReference type="Proteomes" id="UP000518752">
    <property type="component" value="Unassembled WGS sequence"/>
</dbReference>